<feature type="region of interest" description="Disordered" evidence="1">
    <location>
        <begin position="139"/>
        <end position="163"/>
    </location>
</feature>
<organism evidence="2 3">
    <name type="scientific">Periplaneta americana</name>
    <name type="common">American cockroach</name>
    <name type="synonym">Blatta americana</name>
    <dbReference type="NCBI Taxonomy" id="6978"/>
    <lineage>
        <taxon>Eukaryota</taxon>
        <taxon>Metazoa</taxon>
        <taxon>Ecdysozoa</taxon>
        <taxon>Arthropoda</taxon>
        <taxon>Hexapoda</taxon>
        <taxon>Insecta</taxon>
        <taxon>Pterygota</taxon>
        <taxon>Neoptera</taxon>
        <taxon>Polyneoptera</taxon>
        <taxon>Dictyoptera</taxon>
        <taxon>Blattodea</taxon>
        <taxon>Blattoidea</taxon>
        <taxon>Blattidae</taxon>
        <taxon>Blattinae</taxon>
        <taxon>Periplaneta</taxon>
    </lineage>
</organism>
<evidence type="ECO:0000256" key="1">
    <source>
        <dbReference type="SAM" id="MobiDB-lite"/>
    </source>
</evidence>
<gene>
    <name evidence="2" type="ORF">ANN_21133</name>
</gene>
<proteinExistence type="predicted"/>
<reference evidence="2 3" key="1">
    <citation type="journal article" date="2022" name="Allergy">
        <title>Genome assembly and annotation of Periplaneta americana reveal a comprehensive cockroach allergen profile.</title>
        <authorList>
            <person name="Wang L."/>
            <person name="Xiong Q."/>
            <person name="Saelim N."/>
            <person name="Wang L."/>
            <person name="Nong W."/>
            <person name="Wan A.T."/>
            <person name="Shi M."/>
            <person name="Liu X."/>
            <person name="Cao Q."/>
            <person name="Hui J.H.L."/>
            <person name="Sookrung N."/>
            <person name="Leung T.F."/>
            <person name="Tungtrongchitr A."/>
            <person name="Tsui S.K.W."/>
        </authorList>
    </citation>
    <scope>NUCLEOTIDE SEQUENCE [LARGE SCALE GENOMIC DNA]</scope>
    <source>
        <strain evidence="2">PWHHKU_190912</strain>
    </source>
</reference>
<sequence length="163" mass="17786">MTANVAPVRAIPVGVQTNRCRTCSEIETLPHVLGSCPFGEALSNSRHHSVRSSIATAVLKKDYTVFEVHCLASNGNTRRIDMIGMQPPAKKSWLFNDVVSTTGSFKVGGIGDSEMVFGEVRPRIRHRLPDIRLTVGETLGKKPNQGIGPNGNRTQLRVDRQAP</sequence>
<evidence type="ECO:0000313" key="3">
    <source>
        <dbReference type="Proteomes" id="UP001148838"/>
    </source>
</evidence>
<comment type="caution">
    <text evidence="2">The sequence shown here is derived from an EMBL/GenBank/DDBJ whole genome shotgun (WGS) entry which is preliminary data.</text>
</comment>
<accession>A0ABQ8SEU5</accession>
<dbReference type="EMBL" id="JAJSOF020000029">
    <property type="protein sequence ID" value="KAJ4432513.1"/>
    <property type="molecule type" value="Genomic_DNA"/>
</dbReference>
<evidence type="ECO:0008006" key="4">
    <source>
        <dbReference type="Google" id="ProtNLM"/>
    </source>
</evidence>
<keyword evidence="3" id="KW-1185">Reference proteome</keyword>
<protein>
    <recommendedName>
        <fullName evidence="4">Reverse transcriptase zinc-binding domain-containing protein</fullName>
    </recommendedName>
</protein>
<dbReference type="Proteomes" id="UP001148838">
    <property type="component" value="Unassembled WGS sequence"/>
</dbReference>
<name>A0ABQ8SEU5_PERAM</name>
<evidence type="ECO:0000313" key="2">
    <source>
        <dbReference type="EMBL" id="KAJ4432513.1"/>
    </source>
</evidence>